<evidence type="ECO:0000313" key="23">
    <source>
        <dbReference type="EMBL" id="KKH85415.1"/>
    </source>
</evidence>
<evidence type="ECO:0000313" key="47">
    <source>
        <dbReference type="Proteomes" id="UP000034668"/>
    </source>
</evidence>
<dbReference type="Proteomes" id="UP000034937">
    <property type="component" value="Unassembled WGS sequence"/>
</dbReference>
<dbReference type="EMBL" id="JJPU01000046">
    <property type="protein sequence ID" value="KKH00352.1"/>
    <property type="molecule type" value="Genomic_DNA"/>
</dbReference>
<dbReference type="EMBL" id="JJQV01000031">
    <property type="protein sequence ID" value="KKH85415.1"/>
    <property type="molecule type" value="Genomic_DNA"/>
</dbReference>
<proteinExistence type="predicted"/>
<dbReference type="Proteomes" id="UP000034468">
    <property type="component" value="Unassembled WGS sequence"/>
</dbReference>
<dbReference type="EMBL" id="JJRA01000118">
    <property type="protein sequence ID" value="KKI01739.1"/>
    <property type="molecule type" value="Genomic_DNA"/>
</dbReference>
<dbReference type="EMBL" id="JJPP01000008">
    <property type="protein sequence ID" value="KKG83978.1"/>
    <property type="molecule type" value="Genomic_DNA"/>
</dbReference>
<evidence type="ECO:0000313" key="7">
    <source>
        <dbReference type="EMBL" id="KKG83978.1"/>
    </source>
</evidence>
<evidence type="ECO:0000313" key="18">
    <source>
        <dbReference type="EMBL" id="KKH68180.1"/>
    </source>
</evidence>
<evidence type="ECO:0000313" key="17">
    <source>
        <dbReference type="EMBL" id="KKH67686.1"/>
    </source>
</evidence>
<comment type="caution">
    <text evidence="17">The sequence shown here is derived from an EMBL/GenBank/DDBJ whole genome shotgun (WGS) entry which is preliminary data.</text>
</comment>
<evidence type="ECO:0000313" key="16">
    <source>
        <dbReference type="EMBL" id="KKH59386.1"/>
    </source>
</evidence>
<evidence type="ECO:0000313" key="31">
    <source>
        <dbReference type="Proteomes" id="UP000033864"/>
    </source>
</evidence>
<evidence type="ECO:0000313" key="5">
    <source>
        <dbReference type="EMBL" id="KKG57579.1"/>
    </source>
</evidence>
<evidence type="ECO:0000313" key="13">
    <source>
        <dbReference type="EMBL" id="KKH38382.1"/>
    </source>
</evidence>
<dbReference type="EMBL" id="JJPV01000023">
    <property type="protein sequence ID" value="KKH02821.1"/>
    <property type="molecule type" value="Genomic_DNA"/>
</dbReference>
<evidence type="ECO:0000313" key="45">
    <source>
        <dbReference type="Proteomes" id="UP000034597"/>
    </source>
</evidence>
<dbReference type="Proteomes" id="UP000034450">
    <property type="component" value="Unassembled WGS sequence"/>
</dbReference>
<dbReference type="Proteomes" id="UP000034547">
    <property type="component" value="Unassembled WGS sequence"/>
</dbReference>
<dbReference type="EMBL" id="JJQQ01000061">
    <property type="protein sequence ID" value="KKH68180.1"/>
    <property type="molecule type" value="Genomic_DNA"/>
</dbReference>
<dbReference type="Proteomes" id="UP000033814">
    <property type="component" value="Unassembled WGS sequence"/>
</dbReference>
<evidence type="ECO:0000313" key="34">
    <source>
        <dbReference type="Proteomes" id="UP000034021"/>
    </source>
</evidence>
<evidence type="ECO:0000313" key="12">
    <source>
        <dbReference type="EMBL" id="KKH38022.1"/>
    </source>
</evidence>
<dbReference type="Proteomes" id="UP000034925">
    <property type="component" value="Unassembled WGS sequence"/>
</dbReference>
<dbReference type="EMBL" id="JJQG01000091">
    <property type="protein sequence ID" value="KKH38382.1"/>
    <property type="molecule type" value="Genomic_DNA"/>
</dbReference>
<dbReference type="EMBL" id="JJQH01000134">
    <property type="protein sequence ID" value="KKH38022.1"/>
    <property type="molecule type" value="Genomic_DNA"/>
</dbReference>
<dbReference type="EMBL" id="JJPJ01000162">
    <property type="protein sequence ID" value="KKG56909.1"/>
    <property type="molecule type" value="Genomic_DNA"/>
</dbReference>
<accession>A0A0F8SLT5</accession>
<evidence type="ECO:0000313" key="25">
    <source>
        <dbReference type="EMBL" id="KKH92270.1"/>
    </source>
</evidence>
<evidence type="ECO:0000313" key="27">
    <source>
        <dbReference type="EMBL" id="KKI01739.1"/>
    </source>
</evidence>
<dbReference type="Proteomes" id="UP000034279">
    <property type="component" value="Unassembled WGS sequence"/>
</dbReference>
<dbReference type="Proteomes" id="UP000034188">
    <property type="component" value="Unassembled WGS sequence"/>
</dbReference>
<dbReference type="Proteomes" id="UP000034758">
    <property type="component" value="Unassembled WGS sequence"/>
</dbReference>
<keyword evidence="1" id="KW-0812">Transmembrane</keyword>
<dbReference type="Proteomes" id="UP000033835">
    <property type="component" value="Unassembled WGS sequence"/>
</dbReference>
<organism evidence="17 48">
    <name type="scientific">Methanosarcina mazei</name>
    <name type="common">Methanosarcina frisia</name>
    <dbReference type="NCBI Taxonomy" id="2209"/>
    <lineage>
        <taxon>Archaea</taxon>
        <taxon>Methanobacteriati</taxon>
        <taxon>Methanobacteriota</taxon>
        <taxon>Stenosarchaea group</taxon>
        <taxon>Methanomicrobia</taxon>
        <taxon>Methanosarcinales</taxon>
        <taxon>Methanosarcinaceae</taxon>
        <taxon>Methanosarcina</taxon>
    </lineage>
</organism>
<evidence type="ECO:0000313" key="36">
    <source>
        <dbReference type="Proteomes" id="UP000034142"/>
    </source>
</evidence>
<dbReference type="EMBL" id="JJOR01000040">
    <property type="protein sequence ID" value="KKG07114.1"/>
    <property type="molecule type" value="Genomic_DNA"/>
</dbReference>
<keyword evidence="1" id="KW-0472">Membrane</keyword>
<dbReference type="Proteomes" id="UP000034232">
    <property type="component" value="Unassembled WGS sequence"/>
</dbReference>
<evidence type="ECO:0000313" key="24">
    <source>
        <dbReference type="EMBL" id="KKH90761.1"/>
    </source>
</evidence>
<reference evidence="29 30" key="1">
    <citation type="journal article" date="2015" name="ISME J.">
        <title>Genomic and phenotypic differentiation among Methanosarcina mazei populations from Columbia River sediment.</title>
        <authorList>
            <person name="Youngblut N.D."/>
            <person name="Wirth J.S."/>
            <person name="Henriksen J.R."/>
            <person name="Smith M."/>
            <person name="Simon H."/>
            <person name="Metcalf W.W."/>
            <person name="Whitaker R.J."/>
        </authorList>
    </citation>
    <scope>NUCLEOTIDE SEQUENCE [LARGE SCALE GENOMIC DNA]</scope>
    <source>
        <strain evidence="13 49">1.H.A.1A.1</strain>
        <strain evidence="12 34">1.H.A.1A.3</strain>
        <strain evidence="14 31">1.H.A.1A.6</strain>
        <strain evidence="15 38">1.H.A.2.3</strain>
        <strain evidence="16 41">1.H.A.2.6</strain>
        <strain evidence="17 48">1.H.A.2.7</strain>
        <strain evidence="19">1.H.A.2.8</strain>
        <strain evidence="18 33">1.H.M.0.1</strain>
        <strain evidence="20 53">1.H.M.1A.1</strain>
        <strain evidence="22 35">1.H.M.1A.2</strain>
        <strain evidence="21 51">1.H.M.1A.3</strain>
        <strain evidence="23 29">1.H.M.2.2</strain>
        <strain evidence="24 54">1.H.M.2.3</strain>
        <strain evidence="25 47">1.H.M.2.4</strain>
        <strain evidence="26 52">1.H.T.2.1</strain>
        <strain evidence="27 32">1.H.T.2.3</strain>
        <strain evidence="28 43">1.H.T.2.5</strain>
        <strain evidence="3 36">2.F.A.2.3</strain>
        <strain evidence="2 45">2.F.T.0.2</strain>
        <strain evidence="5 37">3.F.T.1A.1</strain>
        <strain evidence="4 40">3.F.T.1A.2</strain>
        <strain evidence="6 44">3.F.T.1A.4</strain>
        <strain evidence="7 50">3.H.A.2.4</strain>
        <strain evidence="8 46">3.H.M.1A.1</strain>
        <strain evidence="10 42">3.H.M.1B.1</strain>
        <strain evidence="11 30">3.H.M.1B.2</strain>
        <strain evidence="9 39">3.H.M.1B.5</strain>
    </source>
</reference>
<dbReference type="Proteomes" id="UP000033864">
    <property type="component" value="Unassembled WGS sequence"/>
</dbReference>
<evidence type="ECO:0000313" key="37">
    <source>
        <dbReference type="Proteomes" id="UP000034188"/>
    </source>
</evidence>
<dbReference type="Proteomes" id="UP000034657">
    <property type="component" value="Unassembled WGS sequence"/>
</dbReference>
<dbReference type="EMBL" id="JJQJ01000170">
    <property type="protein sequence ID" value="KKH46007.1"/>
    <property type="molecule type" value="Genomic_DNA"/>
</dbReference>
<dbReference type="EMBL" id="JJQZ01000126">
    <property type="protein sequence ID" value="KKH93754.1"/>
    <property type="molecule type" value="Genomic_DNA"/>
</dbReference>
<evidence type="ECO:0000313" key="51">
    <source>
        <dbReference type="Proteomes" id="UP000034842"/>
    </source>
</evidence>
<evidence type="ECO:0000313" key="41">
    <source>
        <dbReference type="Proteomes" id="UP000034450"/>
    </source>
</evidence>
<evidence type="ECO:0000313" key="9">
    <source>
        <dbReference type="EMBL" id="KKG99359.1"/>
    </source>
</evidence>
<dbReference type="Proteomes" id="UP000034692">
    <property type="component" value="Unassembled WGS sequence"/>
</dbReference>
<evidence type="ECO:0000313" key="42">
    <source>
        <dbReference type="Proteomes" id="UP000034468"/>
    </source>
</evidence>
<dbReference type="EMBL" id="JJQP01000086">
    <property type="protein sequence ID" value="KKH68509.1"/>
    <property type="molecule type" value="Genomic_DNA"/>
</dbReference>
<dbReference type="EMBL" id="JJPI01000019">
    <property type="protein sequence ID" value="KKG57579.1"/>
    <property type="molecule type" value="Genomic_DNA"/>
</dbReference>
<evidence type="ECO:0000313" key="54">
    <source>
        <dbReference type="Proteomes" id="UP000034937"/>
    </source>
</evidence>
<dbReference type="Proteomes" id="UP000033933">
    <property type="component" value="Unassembled WGS sequence"/>
</dbReference>
<dbReference type="Proteomes" id="UP000034842">
    <property type="component" value="Unassembled WGS sequence"/>
</dbReference>
<name>A0A0F8SLT5_METMZ</name>
<evidence type="ECO:0000313" key="46">
    <source>
        <dbReference type="Proteomes" id="UP000034657"/>
    </source>
</evidence>
<dbReference type="EMBL" id="JJQO01000075">
    <property type="protein sequence ID" value="KKH67686.1"/>
    <property type="molecule type" value="Genomic_DNA"/>
</dbReference>
<evidence type="ECO:0000313" key="10">
    <source>
        <dbReference type="EMBL" id="KKH00352.1"/>
    </source>
</evidence>
<evidence type="ECO:0000313" key="3">
    <source>
        <dbReference type="EMBL" id="KKG07114.1"/>
    </source>
</evidence>
<evidence type="ECO:0000313" key="39">
    <source>
        <dbReference type="Proteomes" id="UP000034253"/>
    </source>
</evidence>
<evidence type="ECO:0000313" key="40">
    <source>
        <dbReference type="Proteomes" id="UP000034279"/>
    </source>
</evidence>
<dbReference type="Proteomes" id="UP000034597">
    <property type="component" value="Unassembled WGS sequence"/>
</dbReference>
<dbReference type="EMBL" id="JJQW01000016">
    <property type="protein sequence ID" value="KKH90761.1"/>
    <property type="molecule type" value="Genomic_DNA"/>
</dbReference>
<evidence type="ECO:0000313" key="33">
    <source>
        <dbReference type="Proteomes" id="UP000033933"/>
    </source>
</evidence>
<dbReference type="EMBL" id="JJQR01000139">
    <property type="protein sequence ID" value="KKH72156.1"/>
    <property type="molecule type" value="Genomic_DNA"/>
</dbReference>
<dbReference type="EMBL" id="JJQX01000165">
    <property type="protein sequence ID" value="KKH92270.1"/>
    <property type="molecule type" value="Genomic_DNA"/>
</dbReference>
<gene>
    <name evidence="3" type="ORF">DU31_12305</name>
    <name evidence="5" type="ORF">DU33_19430</name>
    <name evidence="2" type="ORF">DU40_17920</name>
    <name evidence="6" type="ORF">DU45_20365</name>
    <name evidence="12" type="ORF">DU50_02740</name>
    <name evidence="13" type="ORF">DU54_04730</name>
    <name evidence="7" type="ORF">DU55_04555</name>
    <name evidence="9" type="ORF">DU56_04640</name>
    <name evidence="4" type="ORF">DU64_05365</name>
    <name evidence="10" type="ORF">DU66_09315</name>
    <name evidence="11" type="ORF">DU68_01405</name>
    <name evidence="8" type="ORF">DU69_08280</name>
    <name evidence="19" type="ORF">DU73_11415</name>
    <name evidence="16" type="ORF">DU74_02305</name>
    <name evidence="17" type="ORF">DU75_02880</name>
    <name evidence="15" type="ORF">DU76_04205</name>
    <name evidence="22" type="ORF">DU77_05310</name>
    <name evidence="21" type="ORF">DU78_01725</name>
    <name evidence="25" type="ORF">DU79_05230</name>
    <name evidence="27" type="ORF">DU81_11495</name>
    <name evidence="23" type="ORF">DU82_04635</name>
    <name evidence="28" type="ORF">DU83_04695</name>
    <name evidence="26" type="ORF">DU84_05005</name>
    <name evidence="14" type="ORF">DU85_09370</name>
    <name evidence="20" type="ORF">DU86_03960</name>
    <name evidence="18" type="ORF">DU87_06000</name>
    <name evidence="24" type="ORF">DU88_06135</name>
</gene>
<evidence type="ECO:0000313" key="20">
    <source>
        <dbReference type="EMBL" id="KKH72156.1"/>
    </source>
</evidence>
<evidence type="ECO:0000313" key="19">
    <source>
        <dbReference type="EMBL" id="KKH68509.1"/>
    </source>
</evidence>
<dbReference type="Proteomes" id="UP000034253">
    <property type="component" value="Unassembled WGS sequence"/>
</dbReference>
<protein>
    <submittedName>
        <fullName evidence="17">Uncharacterized protein</fullName>
    </submittedName>
</protein>
<evidence type="ECO:0000313" key="28">
    <source>
        <dbReference type="EMBL" id="KKI05524.1"/>
    </source>
</evidence>
<evidence type="ECO:0000313" key="49">
    <source>
        <dbReference type="Proteomes" id="UP000034758"/>
    </source>
</evidence>
<evidence type="ECO:0000313" key="35">
    <source>
        <dbReference type="Proteomes" id="UP000034040"/>
    </source>
</evidence>
<dbReference type="EMBL" id="JJQM01000099">
    <property type="protein sequence ID" value="KKH54220.1"/>
    <property type="molecule type" value="Genomic_DNA"/>
</dbReference>
<dbReference type="Proteomes" id="UP000034040">
    <property type="component" value="Unassembled WGS sequence"/>
</dbReference>
<evidence type="ECO:0000313" key="50">
    <source>
        <dbReference type="Proteomes" id="UP000034817"/>
    </source>
</evidence>
<evidence type="ECO:0000313" key="6">
    <source>
        <dbReference type="EMBL" id="KKG63414.1"/>
    </source>
</evidence>
<evidence type="ECO:0000313" key="4">
    <source>
        <dbReference type="EMBL" id="KKG56909.1"/>
    </source>
</evidence>
<sequence length="66" mass="8040">MEDMNRAFTQFYRVFFYISFLINFIFGGQTFLKHLYSLPYSFYLLMPIYLPQVKIPSEFNPENTCF</sequence>
<dbReference type="EMBL" id="JJPT01000032">
    <property type="protein sequence ID" value="KKG94022.1"/>
    <property type="molecule type" value="Genomic_DNA"/>
</dbReference>
<dbReference type="Proteomes" id="UP000034021">
    <property type="component" value="Unassembled WGS sequence"/>
</dbReference>
<dbReference type="EMBL" id="JJQS01000026">
    <property type="protein sequence ID" value="KKH77531.1"/>
    <property type="molecule type" value="Genomic_DNA"/>
</dbReference>
<dbReference type="EMBL" id="JJPK01000038">
    <property type="protein sequence ID" value="KKG63414.1"/>
    <property type="molecule type" value="Genomic_DNA"/>
</dbReference>
<evidence type="ECO:0000313" key="53">
    <source>
        <dbReference type="Proteomes" id="UP000034925"/>
    </source>
</evidence>
<evidence type="ECO:0000256" key="1">
    <source>
        <dbReference type="SAM" id="Phobius"/>
    </source>
</evidence>
<evidence type="ECO:0000313" key="30">
    <source>
        <dbReference type="Proteomes" id="UP000033835"/>
    </source>
</evidence>
<evidence type="ECO:0000313" key="29">
    <source>
        <dbReference type="Proteomes" id="UP000033814"/>
    </source>
</evidence>
<evidence type="ECO:0000313" key="21">
    <source>
        <dbReference type="EMBL" id="KKH72614.1"/>
    </source>
</evidence>
<dbReference type="Proteomes" id="UP000034142">
    <property type="component" value="Unassembled WGS sequence"/>
</dbReference>
<dbReference type="EMBL" id="JJOT01000097">
    <property type="protein sequence ID" value="KKG00537.1"/>
    <property type="molecule type" value="Genomic_DNA"/>
</dbReference>
<evidence type="ECO:0000313" key="8">
    <source>
        <dbReference type="EMBL" id="KKG94022.1"/>
    </source>
</evidence>
<evidence type="ECO:0000313" key="15">
    <source>
        <dbReference type="EMBL" id="KKH54220.1"/>
    </source>
</evidence>
<evidence type="ECO:0000313" key="11">
    <source>
        <dbReference type="EMBL" id="KKH02821.1"/>
    </source>
</evidence>
<evidence type="ECO:0000313" key="43">
    <source>
        <dbReference type="Proteomes" id="UP000034547"/>
    </source>
</evidence>
<dbReference type="EMBL" id="JJQT01000238">
    <property type="protein sequence ID" value="KKH72614.1"/>
    <property type="molecule type" value="Genomic_DNA"/>
</dbReference>
<evidence type="ECO:0000313" key="52">
    <source>
        <dbReference type="Proteomes" id="UP000034872"/>
    </source>
</evidence>
<dbReference type="Proteomes" id="UP000034817">
    <property type="component" value="Unassembled WGS sequence"/>
</dbReference>
<dbReference type="Proteomes" id="UP000034668">
    <property type="component" value="Unassembled WGS sequence"/>
</dbReference>
<evidence type="ECO:0000313" key="2">
    <source>
        <dbReference type="EMBL" id="KKG00537.1"/>
    </source>
</evidence>
<evidence type="ECO:0000313" key="38">
    <source>
        <dbReference type="Proteomes" id="UP000034232"/>
    </source>
</evidence>
<evidence type="ECO:0000313" key="22">
    <source>
        <dbReference type="EMBL" id="KKH77531.1"/>
    </source>
</evidence>
<evidence type="ECO:0000313" key="48">
    <source>
        <dbReference type="Proteomes" id="UP000034692"/>
    </source>
</evidence>
<feature type="transmembrane region" description="Helical" evidence="1">
    <location>
        <begin position="12"/>
        <end position="32"/>
    </location>
</feature>
<dbReference type="Proteomes" id="UP000034566">
    <property type="component" value="Unassembled WGS sequence"/>
</dbReference>
<keyword evidence="1" id="KW-1133">Transmembrane helix</keyword>
<evidence type="ECO:0000313" key="26">
    <source>
        <dbReference type="EMBL" id="KKH93754.1"/>
    </source>
</evidence>
<dbReference type="EMBL" id="JJRB01000027">
    <property type="protein sequence ID" value="KKI05524.1"/>
    <property type="molecule type" value="Genomic_DNA"/>
</dbReference>
<evidence type="ECO:0000313" key="44">
    <source>
        <dbReference type="Proteomes" id="UP000034566"/>
    </source>
</evidence>
<dbReference type="Proteomes" id="UP000034872">
    <property type="component" value="Unassembled WGS sequence"/>
</dbReference>
<dbReference type="AlphaFoldDB" id="A0A0F8SLT5"/>
<evidence type="ECO:0000313" key="32">
    <source>
        <dbReference type="Proteomes" id="UP000033885"/>
    </source>
</evidence>
<evidence type="ECO:0000313" key="14">
    <source>
        <dbReference type="EMBL" id="KKH46007.1"/>
    </source>
</evidence>
<dbReference type="EMBL" id="JJQN01000097">
    <property type="protein sequence ID" value="KKH59386.1"/>
    <property type="molecule type" value="Genomic_DNA"/>
</dbReference>
<dbReference type="PATRIC" id="fig|2209.42.peg.4241"/>
<dbReference type="Proteomes" id="UP000033885">
    <property type="component" value="Unassembled WGS sequence"/>
</dbReference>
<dbReference type="EMBL" id="JJPW01000070">
    <property type="protein sequence ID" value="KKG99359.1"/>
    <property type="molecule type" value="Genomic_DNA"/>
</dbReference>